<dbReference type="InterPro" id="IPR003111">
    <property type="entry name" value="Lon_prtase_N"/>
</dbReference>
<organism evidence="2">
    <name type="scientific">uncultured Alphaproteobacteria bacterium</name>
    <dbReference type="NCBI Taxonomy" id="91750"/>
    <lineage>
        <taxon>Bacteria</taxon>
        <taxon>Pseudomonadati</taxon>
        <taxon>Pseudomonadota</taxon>
        <taxon>Alphaproteobacteria</taxon>
        <taxon>environmental samples</taxon>
    </lineage>
</organism>
<dbReference type="Pfam" id="PF02190">
    <property type="entry name" value="LON_substr_bdg"/>
    <property type="match status" value="1"/>
</dbReference>
<name>A0A212KCB1_9PROT</name>
<dbReference type="PANTHER" id="PTHR46732:SF8">
    <property type="entry name" value="ATP-DEPENDENT PROTEASE LA (LON) DOMAIN PROTEIN"/>
    <property type="match status" value="1"/>
</dbReference>
<dbReference type="InterPro" id="IPR015947">
    <property type="entry name" value="PUA-like_sf"/>
</dbReference>
<dbReference type="PROSITE" id="PS51787">
    <property type="entry name" value="LON_N"/>
    <property type="match status" value="1"/>
</dbReference>
<proteinExistence type="predicted"/>
<evidence type="ECO:0000259" key="1">
    <source>
        <dbReference type="PROSITE" id="PS51787"/>
    </source>
</evidence>
<accession>A0A212KCB1</accession>
<dbReference type="Gene3D" id="2.30.130.40">
    <property type="entry name" value="LON domain-like"/>
    <property type="match status" value="1"/>
</dbReference>
<dbReference type="InterPro" id="IPR046336">
    <property type="entry name" value="Lon_prtase_N_sf"/>
</dbReference>
<dbReference type="SMART" id="SM00464">
    <property type="entry name" value="LON"/>
    <property type="match status" value="1"/>
</dbReference>
<dbReference type="AlphaFoldDB" id="A0A212KCB1"/>
<evidence type="ECO:0000313" key="2">
    <source>
        <dbReference type="EMBL" id="SBW09322.1"/>
    </source>
</evidence>
<gene>
    <name evidence="2" type="ORF">KL86APRO_12568</name>
</gene>
<dbReference type="PANTHER" id="PTHR46732">
    <property type="entry name" value="ATP-DEPENDENT PROTEASE LA (LON) DOMAIN PROTEIN"/>
    <property type="match status" value="1"/>
</dbReference>
<reference evidence="2" key="1">
    <citation type="submission" date="2016-04" db="EMBL/GenBank/DDBJ databases">
        <authorList>
            <person name="Evans L.H."/>
            <person name="Alamgir A."/>
            <person name="Owens N."/>
            <person name="Weber N.D."/>
            <person name="Virtaneva K."/>
            <person name="Barbian K."/>
            <person name="Babar A."/>
            <person name="Rosenke K."/>
        </authorList>
    </citation>
    <scope>NUCLEOTIDE SEQUENCE</scope>
    <source>
        <strain evidence="2">86</strain>
    </source>
</reference>
<dbReference type="SUPFAM" id="SSF88697">
    <property type="entry name" value="PUA domain-like"/>
    <property type="match status" value="1"/>
</dbReference>
<feature type="domain" description="Lon N-terminal" evidence="1">
    <location>
        <begin position="17"/>
        <end position="211"/>
    </location>
</feature>
<sequence length="221" mass="24167">MAKDPFTTRYEDLPEILPVFPLSQVILLPGGRLPLNVFEPRYLALVQAALARDRLFGMIQPVDEEAGGDAPPLYSVGSVGRIVHFSETDARQMFVVLHGVCRFRVRAEEPGEEGFRRLNVDYAPFREDVAVPGGGVLDASREHIAQVLKRYVEAHALEVDLRALESLSLPSLVVTLSMALPFEAPEKQALLEAPTLERRYAALCALMEMGAMGGAAGDAPQ</sequence>
<dbReference type="EMBL" id="FLUO01000001">
    <property type="protein sequence ID" value="SBW09322.1"/>
    <property type="molecule type" value="Genomic_DNA"/>
</dbReference>
<protein>
    <submittedName>
        <fullName evidence="2">Peptidase S16, lon-like protein</fullName>
    </submittedName>
</protein>